<dbReference type="EMBL" id="VUNG01000036">
    <property type="protein sequence ID" value="MST85396.1"/>
    <property type="molecule type" value="Genomic_DNA"/>
</dbReference>
<protein>
    <submittedName>
        <fullName evidence="2">DUF4840 domain-containing protein</fullName>
    </submittedName>
</protein>
<feature type="chain" id="PRO_5029769258" evidence="1">
    <location>
        <begin position="22"/>
        <end position="196"/>
    </location>
</feature>
<dbReference type="AlphaFoldDB" id="A0A7K0KHH8"/>
<reference evidence="2 3" key="1">
    <citation type="submission" date="2019-08" db="EMBL/GenBank/DDBJ databases">
        <title>In-depth cultivation of the pig gut microbiome towards novel bacterial diversity and tailored functional studies.</title>
        <authorList>
            <person name="Wylensek D."/>
            <person name="Hitch T.C.A."/>
            <person name="Clavel T."/>
        </authorList>
    </citation>
    <scope>NUCLEOTIDE SEQUENCE [LARGE SCALE GENOMIC DNA]</scope>
    <source>
        <strain evidence="2 3">LKV-178-WT-2A</strain>
    </source>
</reference>
<accession>A0A7K0KHH8</accession>
<name>A0A7K0KHH8_9BACT</name>
<dbReference type="Proteomes" id="UP000438914">
    <property type="component" value="Unassembled WGS sequence"/>
</dbReference>
<proteinExistence type="predicted"/>
<comment type="caution">
    <text evidence="2">The sequence shown here is derived from an EMBL/GenBank/DDBJ whole genome shotgun (WGS) entry which is preliminary data.</text>
</comment>
<keyword evidence="3" id="KW-1185">Reference proteome</keyword>
<dbReference type="PROSITE" id="PS51257">
    <property type="entry name" value="PROKAR_LIPOPROTEIN"/>
    <property type="match status" value="1"/>
</dbReference>
<sequence>MNKIIFRLAGLWIVVALFGLSACGDSDSKESASADLNGDYQGWMIYYNNVEAKNDTVSSNWSLSQNILRIASFRPAWIAGQRIDAEIKEQLEQLAYVPLQGTLSLYHSNPNLYHIAVDDISLPVSSQGKSTTLTIRFDNTSSENFLAYDFTTNIFMIQVKVKSASLGANGENLLKESQVFYFSNSADKEQMIHVHG</sequence>
<gene>
    <name evidence="2" type="ORF">FYJ73_12100</name>
</gene>
<keyword evidence="1" id="KW-0732">Signal</keyword>
<feature type="signal peptide" evidence="1">
    <location>
        <begin position="1"/>
        <end position="21"/>
    </location>
</feature>
<evidence type="ECO:0000313" key="3">
    <source>
        <dbReference type="Proteomes" id="UP000438914"/>
    </source>
</evidence>
<evidence type="ECO:0000256" key="1">
    <source>
        <dbReference type="SAM" id="SignalP"/>
    </source>
</evidence>
<evidence type="ECO:0000313" key="2">
    <source>
        <dbReference type="EMBL" id="MST85396.1"/>
    </source>
</evidence>
<organism evidence="2 3">
    <name type="scientific">Hallella mizrahii</name>
    <dbReference type="NCBI Taxonomy" id="2606637"/>
    <lineage>
        <taxon>Bacteria</taxon>
        <taxon>Pseudomonadati</taxon>
        <taxon>Bacteroidota</taxon>
        <taxon>Bacteroidia</taxon>
        <taxon>Bacteroidales</taxon>
        <taxon>Prevotellaceae</taxon>
        <taxon>Hallella</taxon>
    </lineage>
</organism>
<dbReference type="RefSeq" id="WP_154534983.1">
    <property type="nucleotide sequence ID" value="NZ_VUNG01000036.1"/>
</dbReference>